<reference evidence="2" key="1">
    <citation type="submission" date="2021-04" db="EMBL/GenBank/DDBJ databases">
        <authorList>
            <person name="Hartkoorn R.C."/>
            <person name="Beaudoing E."/>
            <person name="Hot D."/>
        </authorList>
    </citation>
    <scope>NUCLEOTIDE SEQUENCE</scope>
    <source>
        <strain evidence="2">NRRL B-16292</strain>
    </source>
</reference>
<gene>
    <name evidence="2" type="ORF">Dfulv_34040</name>
</gene>
<evidence type="ECO:0000313" key="2">
    <source>
        <dbReference type="EMBL" id="UWP80159.1"/>
    </source>
</evidence>
<sequence>MTGTGVVHGGQHGLDEEHLPPVSYGVRLVGKAQVTNPSGAGLERHIADVAAYDNYAFLTVYREPTCERTGAYVINISDPKAPFEVQSAFMETTPGNYAGEGPSVTEIHNEYFSGVLFIHGNEMYAQADAPDPTGPRQRGGINIWNISDPEHPQLLAAHAGDYTGPDGEAESQALAVYYTFAWTNNFTGRTYVGFVTDKPTSDIGIMDITDPRNPVMVNALDLKVAPFNVTQDTSKGLTSVFSHAVKVRPVGHRYVMNATYWDGGYVLLDVTDPTPGNVSLIAQSDYAEFDEERAKRGQQISPEGNAEHCELSPDAEYLVGADEDFDPYRLLGTITSGPHAGTEYVATWSPDTAPVDADTTISGTPTFVGFGCPGTVRPGHGIALIERDASILTGGSAKGCSFQEKLDTIAAAGYDAGIIFNHQGPDGLQQFPTSAKGTIPLMFVNRLTGLQLLGVPGVTEATACTTATPATPAVSATDIKAVFDGWGYIRLFKTDIPGRAGTGSMTQIDTYAIPESQDPRFASGFGDLSASHVAIDPDRKLVYATFYAGGLRVLSYGSGGLQEVGAFCEPGNDFLGVEIHKIGEKNYVLVSDRNFGLYIFDV</sequence>
<reference evidence="2" key="2">
    <citation type="submission" date="2022-09" db="EMBL/GenBank/DDBJ databases">
        <title>Biosynthetic gene clusters of Dactylosporangioum fulvum.</title>
        <authorList>
            <person name="Caradec T."/>
        </authorList>
    </citation>
    <scope>NUCLEOTIDE SEQUENCE</scope>
    <source>
        <strain evidence="2">NRRL B-16292</strain>
    </source>
</reference>
<dbReference type="Pfam" id="PF02225">
    <property type="entry name" value="PA"/>
    <property type="match status" value="1"/>
</dbReference>
<protein>
    <recommendedName>
        <fullName evidence="1">PA domain-containing protein</fullName>
    </recommendedName>
</protein>
<accession>A0ABY5VTL2</accession>
<proteinExistence type="predicted"/>
<organism evidence="2 3">
    <name type="scientific">Dactylosporangium fulvum</name>
    <dbReference type="NCBI Taxonomy" id="53359"/>
    <lineage>
        <taxon>Bacteria</taxon>
        <taxon>Bacillati</taxon>
        <taxon>Actinomycetota</taxon>
        <taxon>Actinomycetes</taxon>
        <taxon>Micromonosporales</taxon>
        <taxon>Micromonosporaceae</taxon>
        <taxon>Dactylosporangium</taxon>
    </lineage>
</organism>
<evidence type="ECO:0000259" key="1">
    <source>
        <dbReference type="Pfam" id="PF02225"/>
    </source>
</evidence>
<name>A0ABY5VTL2_9ACTN</name>
<dbReference type="Gene3D" id="3.50.30.30">
    <property type="match status" value="1"/>
</dbReference>
<feature type="domain" description="PA" evidence="1">
    <location>
        <begin position="382"/>
        <end position="452"/>
    </location>
</feature>
<dbReference type="EMBL" id="CP073720">
    <property type="protein sequence ID" value="UWP80159.1"/>
    <property type="molecule type" value="Genomic_DNA"/>
</dbReference>
<dbReference type="RefSeq" id="WP_259857917.1">
    <property type="nucleotide sequence ID" value="NZ_BAAAST010000007.1"/>
</dbReference>
<dbReference type="SUPFAM" id="SSF82171">
    <property type="entry name" value="DPP6 N-terminal domain-like"/>
    <property type="match status" value="1"/>
</dbReference>
<keyword evidence="3" id="KW-1185">Reference proteome</keyword>
<evidence type="ECO:0000313" key="3">
    <source>
        <dbReference type="Proteomes" id="UP001059617"/>
    </source>
</evidence>
<dbReference type="InterPro" id="IPR003137">
    <property type="entry name" value="PA_domain"/>
</dbReference>
<dbReference type="Proteomes" id="UP001059617">
    <property type="component" value="Chromosome"/>
</dbReference>